<reference evidence="2" key="1">
    <citation type="submission" date="2018-11" db="EMBL/GenBank/DDBJ databases">
        <authorList>
            <consortium name="Pathogen Informatics"/>
        </authorList>
    </citation>
    <scope>NUCLEOTIDE SEQUENCE</scope>
</reference>
<organism evidence="2 3">
    <name type="scientific">Protopolystoma xenopodis</name>
    <dbReference type="NCBI Taxonomy" id="117903"/>
    <lineage>
        <taxon>Eukaryota</taxon>
        <taxon>Metazoa</taxon>
        <taxon>Spiralia</taxon>
        <taxon>Lophotrochozoa</taxon>
        <taxon>Platyhelminthes</taxon>
        <taxon>Monogenea</taxon>
        <taxon>Polyopisthocotylea</taxon>
        <taxon>Polystomatidea</taxon>
        <taxon>Polystomatidae</taxon>
        <taxon>Protopolystoma</taxon>
    </lineage>
</organism>
<keyword evidence="3" id="KW-1185">Reference proteome</keyword>
<evidence type="ECO:0000313" key="2">
    <source>
        <dbReference type="EMBL" id="VEL22521.1"/>
    </source>
</evidence>
<dbReference type="GO" id="GO:0032154">
    <property type="term" value="C:cleavage furrow"/>
    <property type="evidence" value="ECO:0007669"/>
    <property type="project" value="TreeGrafter"/>
</dbReference>
<feature type="non-terminal residue" evidence="2">
    <location>
        <position position="270"/>
    </location>
</feature>
<dbReference type="GO" id="GO:0051233">
    <property type="term" value="C:spindle midzone"/>
    <property type="evidence" value="ECO:0007669"/>
    <property type="project" value="TreeGrafter"/>
</dbReference>
<dbReference type="OrthoDB" id="2218807at2759"/>
<dbReference type="InterPro" id="IPR008936">
    <property type="entry name" value="Rho_GTPase_activation_prot"/>
</dbReference>
<sequence length="270" mass="29661">LVQLCVPSYTAPYHGKGLLQSPFNPADNAIISDLHTPQKNASPLRSAIETRYHAKNSSERDTPSSKFLYTHSLNLASLCPPFQYPQIPALVIHCVTEIAARGLETLGLYRMSGSEKQVKELFEKFLKNRSTPSLALVDDIHVICGCLKLFLRSLTEPLVTVRLRHEFVRAGEYLNAPGGDSAAGNQIALEAIDSLPPANKDTLAFILLHLQTIATSPLCHMGVENLAVIFGPTLIGYSSQDNRIMETVLESTRQRAVILLDLFLSSIKVV</sequence>
<dbReference type="SUPFAM" id="SSF48350">
    <property type="entry name" value="GTPase activation domain, GAP"/>
    <property type="match status" value="1"/>
</dbReference>
<dbReference type="GO" id="GO:0051256">
    <property type="term" value="P:mitotic spindle midzone assembly"/>
    <property type="evidence" value="ECO:0007669"/>
    <property type="project" value="TreeGrafter"/>
</dbReference>
<dbReference type="GO" id="GO:0005634">
    <property type="term" value="C:nucleus"/>
    <property type="evidence" value="ECO:0007669"/>
    <property type="project" value="TreeGrafter"/>
</dbReference>
<evidence type="ECO:0000313" key="3">
    <source>
        <dbReference type="Proteomes" id="UP000784294"/>
    </source>
</evidence>
<dbReference type="GO" id="GO:0007266">
    <property type="term" value="P:Rho protein signal transduction"/>
    <property type="evidence" value="ECO:0007669"/>
    <property type="project" value="TreeGrafter"/>
</dbReference>
<dbReference type="Gene3D" id="1.10.555.10">
    <property type="entry name" value="Rho GTPase activation protein"/>
    <property type="match status" value="1"/>
</dbReference>
<dbReference type="Pfam" id="PF00620">
    <property type="entry name" value="RhoGAP"/>
    <property type="match status" value="1"/>
</dbReference>
<dbReference type="GO" id="GO:0000281">
    <property type="term" value="P:mitotic cytokinesis"/>
    <property type="evidence" value="ECO:0007669"/>
    <property type="project" value="TreeGrafter"/>
</dbReference>
<dbReference type="AlphaFoldDB" id="A0A448WXA1"/>
<feature type="domain" description="Rho-GAP" evidence="1">
    <location>
        <begin position="73"/>
        <end position="270"/>
    </location>
</feature>
<protein>
    <recommendedName>
        <fullName evidence="1">Rho-GAP domain-containing protein</fullName>
    </recommendedName>
</protein>
<dbReference type="GO" id="GO:0005096">
    <property type="term" value="F:GTPase activator activity"/>
    <property type="evidence" value="ECO:0007669"/>
    <property type="project" value="TreeGrafter"/>
</dbReference>
<dbReference type="GO" id="GO:0097149">
    <property type="term" value="C:centralspindlin complex"/>
    <property type="evidence" value="ECO:0007669"/>
    <property type="project" value="TreeGrafter"/>
</dbReference>
<evidence type="ECO:0000259" key="1">
    <source>
        <dbReference type="PROSITE" id="PS50238"/>
    </source>
</evidence>
<gene>
    <name evidence="2" type="ORF">PXEA_LOCUS15961</name>
</gene>
<accession>A0A448WXA1</accession>
<comment type="caution">
    <text evidence="2">The sequence shown here is derived from an EMBL/GenBank/DDBJ whole genome shotgun (WGS) entry which is preliminary data.</text>
</comment>
<name>A0A448WXA1_9PLAT</name>
<dbReference type="EMBL" id="CAAALY010056845">
    <property type="protein sequence ID" value="VEL22521.1"/>
    <property type="molecule type" value="Genomic_DNA"/>
</dbReference>
<dbReference type="Proteomes" id="UP000784294">
    <property type="component" value="Unassembled WGS sequence"/>
</dbReference>
<proteinExistence type="predicted"/>
<dbReference type="PANTHER" id="PTHR46199:SF3">
    <property type="entry name" value="RAC GTPASE-ACTIVATING PROTEIN 1"/>
    <property type="match status" value="1"/>
</dbReference>
<dbReference type="InterPro" id="IPR000198">
    <property type="entry name" value="RhoGAP_dom"/>
</dbReference>
<dbReference type="SMART" id="SM00324">
    <property type="entry name" value="RhoGAP"/>
    <property type="match status" value="1"/>
</dbReference>
<dbReference type="PROSITE" id="PS50238">
    <property type="entry name" value="RHOGAP"/>
    <property type="match status" value="1"/>
</dbReference>
<dbReference type="PANTHER" id="PTHR46199">
    <property type="entry name" value="RAC GTPASE-ACTIVATING PROTEIN 1"/>
    <property type="match status" value="1"/>
</dbReference>
<dbReference type="GO" id="GO:0030496">
    <property type="term" value="C:midbody"/>
    <property type="evidence" value="ECO:0007669"/>
    <property type="project" value="TreeGrafter"/>
</dbReference>